<protein>
    <submittedName>
        <fullName evidence="2">DUF4827 domain-containing protein</fullName>
    </submittedName>
</protein>
<feature type="signal peptide" evidence="1">
    <location>
        <begin position="1"/>
        <end position="19"/>
    </location>
</feature>
<reference evidence="2 3" key="1">
    <citation type="submission" date="2019-04" db="EMBL/GenBank/DDBJ databases">
        <title>Microbes associate with the intestines of laboratory mice.</title>
        <authorList>
            <person name="Navarre W."/>
            <person name="Wong E."/>
            <person name="Huang K."/>
            <person name="Tropini C."/>
            <person name="Ng K."/>
            <person name="Yu B."/>
        </authorList>
    </citation>
    <scope>NUCLEOTIDE SEQUENCE [LARGE SCALE GENOMIC DNA]</scope>
    <source>
        <strain evidence="2 3">NM69_E16B</strain>
    </source>
</reference>
<evidence type="ECO:0000256" key="1">
    <source>
        <dbReference type="SAM" id="SignalP"/>
    </source>
</evidence>
<dbReference type="Proteomes" id="UP000310532">
    <property type="component" value="Unassembled WGS sequence"/>
</dbReference>
<dbReference type="AlphaFoldDB" id="A0A4S2B5A2"/>
<dbReference type="InterPro" id="IPR032252">
    <property type="entry name" value="DUF4827"/>
</dbReference>
<dbReference type="PROSITE" id="PS51257">
    <property type="entry name" value="PROKAR_LIPOPROTEIN"/>
    <property type="match status" value="1"/>
</dbReference>
<name>A0A4S2B5A2_9BACE</name>
<dbReference type="GO" id="GO:0003755">
    <property type="term" value="F:peptidyl-prolyl cis-trans isomerase activity"/>
    <property type="evidence" value="ECO:0007669"/>
    <property type="project" value="InterPro"/>
</dbReference>
<dbReference type="InterPro" id="IPR046357">
    <property type="entry name" value="PPIase_dom_sf"/>
</dbReference>
<proteinExistence type="predicted"/>
<evidence type="ECO:0000313" key="3">
    <source>
        <dbReference type="Proteomes" id="UP000310532"/>
    </source>
</evidence>
<organism evidence="2 3">
    <name type="scientific">Bacteroides muris</name>
    <name type="common">ex Afrizal et al. 2022</name>
    <dbReference type="NCBI Taxonomy" id="2516960"/>
    <lineage>
        <taxon>Bacteria</taxon>
        <taxon>Pseudomonadati</taxon>
        <taxon>Bacteroidota</taxon>
        <taxon>Bacteroidia</taxon>
        <taxon>Bacteroidales</taxon>
        <taxon>Bacteroidaceae</taxon>
        <taxon>Bacteroides</taxon>
    </lineage>
</organism>
<dbReference type="Gene3D" id="3.10.50.40">
    <property type="match status" value="1"/>
</dbReference>
<comment type="caution">
    <text evidence="2">The sequence shown here is derived from an EMBL/GenBank/DDBJ whole genome shotgun (WGS) entry which is preliminary data.</text>
</comment>
<sequence length="204" mass="22976">MKKLTLFFFALLAVCLAFQACDNSKTYAEMLEEEKDAIKAFIKDSSIVVISQSEFYAQDSTTDVSRNEYVQLVSGVYMQIVKKGSTNPADTVKPNDLILVRFEEQGLIADAYGNKSYLSNLNSPSIVDEFRYTVTSSSIAGIFTQGYMLMTYQSSAVPAGWLVALNYVRDGAHVRLIVPSKMGHQTAIQQVYPYYYDIKFQIWN</sequence>
<keyword evidence="3" id="KW-1185">Reference proteome</keyword>
<dbReference type="RefSeq" id="WP_136009047.1">
    <property type="nucleotide sequence ID" value="NZ_SRYZ01000003.1"/>
</dbReference>
<dbReference type="EMBL" id="SRYZ01000003">
    <property type="protein sequence ID" value="TGY09115.1"/>
    <property type="molecule type" value="Genomic_DNA"/>
</dbReference>
<dbReference type="Pfam" id="PF16109">
    <property type="entry name" value="DUF4827"/>
    <property type="match status" value="1"/>
</dbReference>
<keyword evidence="1" id="KW-0732">Signal</keyword>
<feature type="chain" id="PRO_5020930437" evidence="1">
    <location>
        <begin position="20"/>
        <end position="204"/>
    </location>
</feature>
<gene>
    <name evidence="2" type="ORF">E5355_02510</name>
</gene>
<accession>A0A4S2B5A2</accession>
<evidence type="ECO:0000313" key="2">
    <source>
        <dbReference type="EMBL" id="TGY09115.1"/>
    </source>
</evidence>